<dbReference type="InterPro" id="IPR036812">
    <property type="entry name" value="NAD(P)_OxRdtase_dom_sf"/>
</dbReference>
<evidence type="ECO:0000259" key="3">
    <source>
        <dbReference type="Pfam" id="PF00248"/>
    </source>
</evidence>
<name>A0A7Y9I3A0_9ACTN</name>
<dbReference type="InterPro" id="IPR023210">
    <property type="entry name" value="NADP_OxRdtase_dom"/>
</dbReference>
<dbReference type="SUPFAM" id="SSF51430">
    <property type="entry name" value="NAD(P)-linked oxidoreductase"/>
    <property type="match status" value="1"/>
</dbReference>
<evidence type="ECO:0000313" key="5">
    <source>
        <dbReference type="Proteomes" id="UP000569914"/>
    </source>
</evidence>
<dbReference type="PANTHER" id="PTHR43364:SF4">
    <property type="entry name" value="NAD(P)-LINKED OXIDOREDUCTASE SUPERFAMILY PROTEIN"/>
    <property type="match status" value="1"/>
</dbReference>
<keyword evidence="1" id="KW-0560">Oxidoreductase</keyword>
<dbReference type="InterPro" id="IPR050523">
    <property type="entry name" value="AKR_Detox_Biosynth"/>
</dbReference>
<protein>
    <submittedName>
        <fullName evidence="4">Aryl-alcohol dehydrogenase-like predicted oxidoreductase</fullName>
    </submittedName>
</protein>
<accession>A0A7Y9I3A0</accession>
<dbReference type="FunFam" id="3.20.20.100:FF:000004">
    <property type="entry name" value="Oxidoreductase, aldo/keto reductase"/>
    <property type="match status" value="1"/>
</dbReference>
<dbReference type="RefSeq" id="WP_179748202.1">
    <property type="nucleotide sequence ID" value="NZ_JACCBU010000001.1"/>
</dbReference>
<dbReference type="Pfam" id="PF00248">
    <property type="entry name" value="Aldo_ket_red"/>
    <property type="match status" value="1"/>
</dbReference>
<sequence length="351" mass="38728">MRYRKLGRTGLEVSEYALGTMMFGSAGNPDHEACARILHAALDRGVNLIDTADMYSAGESEEIVGKALKGHRDDVVLATKGHYPLAEGPNRSGNSRRHLTRAVEASLRRLDTDHVDLYQIHRPDWDTDLTETLATLTDLQQAGKIGVFGCSVYPAFELVEAQRIADRHGLRPFRTEQPPYNLLARGIERDVLVVTERQGMGVLTWSPLAWGFLTGRYRRGDTTTEPGARARLRPEWFDPADPVTARKLDAVEELIKVAADLGSTLPALAAAFPLSHRAVSAVLLGPRTEDQLTSILDAPARLDDAALDRIDEIVPPGTNVYEPTAPAPPPWLADPSRRRYVEPPKPNAPWR</sequence>
<dbReference type="Proteomes" id="UP000569914">
    <property type="component" value="Unassembled WGS sequence"/>
</dbReference>
<keyword evidence="5" id="KW-1185">Reference proteome</keyword>
<proteinExistence type="predicted"/>
<dbReference type="AlphaFoldDB" id="A0A7Y9I3A0"/>
<gene>
    <name evidence="4" type="ORF">BKA15_000760</name>
</gene>
<evidence type="ECO:0000256" key="2">
    <source>
        <dbReference type="SAM" id="MobiDB-lite"/>
    </source>
</evidence>
<dbReference type="GO" id="GO:0005829">
    <property type="term" value="C:cytosol"/>
    <property type="evidence" value="ECO:0007669"/>
    <property type="project" value="UniProtKB-ARBA"/>
</dbReference>
<dbReference type="PANTHER" id="PTHR43364">
    <property type="entry name" value="NADH-SPECIFIC METHYLGLYOXAL REDUCTASE-RELATED"/>
    <property type="match status" value="1"/>
</dbReference>
<feature type="region of interest" description="Disordered" evidence="2">
    <location>
        <begin position="316"/>
        <end position="351"/>
    </location>
</feature>
<organism evidence="4 5">
    <name type="scientific">Microlunatus parietis</name>
    <dbReference type="NCBI Taxonomy" id="682979"/>
    <lineage>
        <taxon>Bacteria</taxon>
        <taxon>Bacillati</taxon>
        <taxon>Actinomycetota</taxon>
        <taxon>Actinomycetes</taxon>
        <taxon>Propionibacteriales</taxon>
        <taxon>Propionibacteriaceae</taxon>
        <taxon>Microlunatus</taxon>
    </lineage>
</organism>
<dbReference type="Gene3D" id="3.20.20.100">
    <property type="entry name" value="NADP-dependent oxidoreductase domain"/>
    <property type="match status" value="1"/>
</dbReference>
<comment type="caution">
    <text evidence="4">The sequence shown here is derived from an EMBL/GenBank/DDBJ whole genome shotgun (WGS) entry which is preliminary data.</text>
</comment>
<evidence type="ECO:0000313" key="4">
    <source>
        <dbReference type="EMBL" id="NYE69431.1"/>
    </source>
</evidence>
<dbReference type="GO" id="GO:0016491">
    <property type="term" value="F:oxidoreductase activity"/>
    <property type="evidence" value="ECO:0007669"/>
    <property type="project" value="UniProtKB-KW"/>
</dbReference>
<reference evidence="4 5" key="1">
    <citation type="submission" date="2020-07" db="EMBL/GenBank/DDBJ databases">
        <title>Sequencing the genomes of 1000 actinobacteria strains.</title>
        <authorList>
            <person name="Klenk H.-P."/>
        </authorList>
    </citation>
    <scope>NUCLEOTIDE SEQUENCE [LARGE SCALE GENOMIC DNA]</scope>
    <source>
        <strain evidence="4 5">DSM 22083</strain>
    </source>
</reference>
<feature type="domain" description="NADP-dependent oxidoreductase" evidence="3">
    <location>
        <begin position="18"/>
        <end position="314"/>
    </location>
</feature>
<evidence type="ECO:0000256" key="1">
    <source>
        <dbReference type="ARBA" id="ARBA00023002"/>
    </source>
</evidence>
<dbReference type="EMBL" id="JACCBU010000001">
    <property type="protein sequence ID" value="NYE69431.1"/>
    <property type="molecule type" value="Genomic_DNA"/>
</dbReference>